<protein>
    <submittedName>
        <fullName evidence="2">Uncharacterized protein</fullName>
    </submittedName>
</protein>
<feature type="compositionally biased region" description="Basic and acidic residues" evidence="1">
    <location>
        <begin position="165"/>
        <end position="193"/>
    </location>
</feature>
<gene>
    <name evidence="2" type="ORF">STCU_09965</name>
</gene>
<feature type="compositionally biased region" description="Basic and acidic residues" evidence="1">
    <location>
        <begin position="247"/>
        <end position="258"/>
    </location>
</feature>
<feature type="compositionally biased region" description="Basic and acidic residues" evidence="1">
    <location>
        <begin position="85"/>
        <end position="97"/>
    </location>
</feature>
<keyword evidence="3" id="KW-1185">Reference proteome</keyword>
<comment type="caution">
    <text evidence="2">The sequence shown here is derived from an EMBL/GenBank/DDBJ whole genome shotgun (WGS) entry which is preliminary data.</text>
</comment>
<name>S9UVA9_9TRYP</name>
<feature type="compositionally biased region" description="Low complexity" evidence="1">
    <location>
        <begin position="31"/>
        <end position="47"/>
    </location>
</feature>
<organism evidence="2 3">
    <name type="scientific">Strigomonas culicis</name>
    <dbReference type="NCBI Taxonomy" id="28005"/>
    <lineage>
        <taxon>Eukaryota</taxon>
        <taxon>Discoba</taxon>
        <taxon>Euglenozoa</taxon>
        <taxon>Kinetoplastea</taxon>
        <taxon>Metakinetoplastina</taxon>
        <taxon>Trypanosomatida</taxon>
        <taxon>Trypanosomatidae</taxon>
        <taxon>Strigomonadinae</taxon>
        <taxon>Strigomonas</taxon>
    </lineage>
</organism>
<dbReference type="EMBL" id="ATMH01009914">
    <property type="protein sequence ID" value="EPY18451.1"/>
    <property type="molecule type" value="Genomic_DNA"/>
</dbReference>
<feature type="compositionally biased region" description="Low complexity" evidence="1">
    <location>
        <begin position="141"/>
        <end position="164"/>
    </location>
</feature>
<feature type="region of interest" description="Disordered" evidence="1">
    <location>
        <begin position="81"/>
        <end position="198"/>
    </location>
</feature>
<reference evidence="2 3" key="1">
    <citation type="journal article" date="2013" name="PLoS ONE">
        <title>Predicting the Proteins of Angomonas deanei, Strigomonas culicis and Their Respective Endosymbionts Reveals New Aspects of the Trypanosomatidae Family.</title>
        <authorList>
            <person name="Motta M.C."/>
            <person name="Martins A.C."/>
            <person name="de Souza S.S."/>
            <person name="Catta-Preta C.M."/>
            <person name="Silva R."/>
            <person name="Klein C.C."/>
            <person name="de Almeida L.G."/>
            <person name="de Lima Cunha O."/>
            <person name="Ciapina L.P."/>
            <person name="Brocchi M."/>
            <person name="Colabardini A.C."/>
            <person name="de Araujo Lima B."/>
            <person name="Machado C.R."/>
            <person name="de Almeida Soares C.M."/>
            <person name="Probst C.M."/>
            <person name="de Menezes C.B."/>
            <person name="Thompson C.E."/>
            <person name="Bartholomeu D.C."/>
            <person name="Gradia D.F."/>
            <person name="Pavoni D.P."/>
            <person name="Grisard E.C."/>
            <person name="Fantinatti-Garboggini F."/>
            <person name="Marchini F.K."/>
            <person name="Rodrigues-Luiz G.F."/>
            <person name="Wagner G."/>
            <person name="Goldman G.H."/>
            <person name="Fietto J.L."/>
            <person name="Elias M.C."/>
            <person name="Goldman M.H."/>
            <person name="Sagot M.F."/>
            <person name="Pereira M."/>
            <person name="Stoco P.H."/>
            <person name="de Mendonca-Neto R.P."/>
            <person name="Teixeira S.M."/>
            <person name="Maciel T.E."/>
            <person name="de Oliveira Mendes T.A."/>
            <person name="Urmenyi T.P."/>
            <person name="de Souza W."/>
            <person name="Schenkman S."/>
            <person name="de Vasconcelos A.T."/>
        </authorList>
    </citation>
    <scope>NUCLEOTIDE SEQUENCE [LARGE SCALE GENOMIC DNA]</scope>
</reference>
<sequence length="352" mass="38413">MRKANAPQISDEPSEEAEEEEANSNEEKESVNTSANDSTSSDDTNAVRADGRKTKFGKFVKNVKNIKRRVSNTMASFLMSKRTKSASDIRLEKEVDSHNNSTDNGATEYGSRSKSCNTSLYDDYAHQSHPNPFEGGEQKYADAVPAAPDSSAARRAKESAAPAAPREHRAPSQPRTDSEMRHTMPSEKTDLPKRSKKHKDFDDVVDTVVGGAKELKRRVSMTMNVPFSSENQMESPYGSMYGGMSSEGEHAARDGSDRKKQKNAPLDGQLPDNTSRTPIEEDTSYDIILIDESDQDHPAAETTKAVEVTENANNDAHALSPILSAAVSPASLEMTVQPYKGPTTEAVRVAVT</sequence>
<feature type="region of interest" description="Disordered" evidence="1">
    <location>
        <begin position="228"/>
        <end position="280"/>
    </location>
</feature>
<feature type="compositionally biased region" description="Polar residues" evidence="1">
    <location>
        <begin position="98"/>
        <end position="120"/>
    </location>
</feature>
<evidence type="ECO:0000313" key="3">
    <source>
        <dbReference type="Proteomes" id="UP000015354"/>
    </source>
</evidence>
<feature type="compositionally biased region" description="Acidic residues" evidence="1">
    <location>
        <begin position="12"/>
        <end position="24"/>
    </location>
</feature>
<proteinExistence type="predicted"/>
<evidence type="ECO:0000256" key="1">
    <source>
        <dbReference type="SAM" id="MobiDB-lite"/>
    </source>
</evidence>
<dbReference type="Proteomes" id="UP000015354">
    <property type="component" value="Unassembled WGS sequence"/>
</dbReference>
<feature type="compositionally biased region" description="Low complexity" evidence="1">
    <location>
        <begin position="233"/>
        <end position="246"/>
    </location>
</feature>
<dbReference type="AlphaFoldDB" id="S9UVA9"/>
<evidence type="ECO:0000313" key="2">
    <source>
        <dbReference type="EMBL" id="EPY18451.1"/>
    </source>
</evidence>
<accession>S9UVA9</accession>
<feature type="region of interest" description="Disordered" evidence="1">
    <location>
        <begin position="1"/>
        <end position="57"/>
    </location>
</feature>